<keyword evidence="9" id="KW-0325">Glycoprotein</keyword>
<evidence type="ECO:0000313" key="11">
    <source>
        <dbReference type="EMBL" id="WFD37013.1"/>
    </source>
</evidence>
<dbReference type="AlphaFoldDB" id="A0AAF0F2G1"/>
<sequence>MISASGLGYARTLHVDVDVPPHASSCKAYTLIPLSSKVFFDPYGTTGARLLGSVELEAPADFEPTSQSRSWWEIDEDEPVRTGNARTAVLVDAAREIPLHVRYARPTRTAHKDEPERDTVVSDALASVPALEPLAERVDDAIHAVRRVFASHIGHYADVELIEGDAVAFAVCAPGDAVERWSTAQLADLVPRSHAHLVPELSRALGAPSSVYYEKVPGWPTATVPVGDSSLLFSVASCTLVAAVLSAALLLYRVSSAAAR</sequence>
<evidence type="ECO:0000256" key="8">
    <source>
        <dbReference type="ARBA" id="ARBA00023136"/>
    </source>
</evidence>
<keyword evidence="5 10" id="KW-0812">Transmembrane</keyword>
<dbReference type="InterPro" id="IPR013233">
    <property type="entry name" value="PIG-X/PBN1"/>
</dbReference>
<accession>A0AAF0F2G1</accession>
<dbReference type="Proteomes" id="UP001219933">
    <property type="component" value="Chromosome 6"/>
</dbReference>
<dbReference type="Pfam" id="PF08320">
    <property type="entry name" value="PIG-X"/>
    <property type="match status" value="1"/>
</dbReference>
<evidence type="ECO:0000256" key="6">
    <source>
        <dbReference type="ARBA" id="ARBA00022824"/>
    </source>
</evidence>
<reference evidence="11" key="1">
    <citation type="submission" date="2023-03" db="EMBL/GenBank/DDBJ databases">
        <title>Mating type loci evolution in Malassezia.</title>
        <authorList>
            <person name="Coelho M.A."/>
        </authorList>
    </citation>
    <scope>NUCLEOTIDE SEQUENCE</scope>
    <source>
        <strain evidence="11">CBS 11721</strain>
    </source>
</reference>
<evidence type="ECO:0000256" key="7">
    <source>
        <dbReference type="ARBA" id="ARBA00022989"/>
    </source>
</evidence>
<dbReference type="EMBL" id="CP119882">
    <property type="protein sequence ID" value="WFD37013.1"/>
    <property type="molecule type" value="Genomic_DNA"/>
</dbReference>
<comment type="subcellular location">
    <subcellularLocation>
        <location evidence="1 10">Endoplasmic reticulum membrane</location>
        <topology evidence="1 10">Single-pass membrane protein</topology>
    </subcellularLocation>
</comment>
<keyword evidence="4 10" id="KW-0337">GPI-anchor biosynthesis</keyword>
<keyword evidence="8 10" id="KW-0472">Membrane</keyword>
<evidence type="ECO:0000256" key="5">
    <source>
        <dbReference type="ARBA" id="ARBA00022692"/>
    </source>
</evidence>
<evidence type="ECO:0000256" key="4">
    <source>
        <dbReference type="ARBA" id="ARBA00022502"/>
    </source>
</evidence>
<keyword evidence="7 10" id="KW-1133">Transmembrane helix</keyword>
<evidence type="ECO:0000256" key="10">
    <source>
        <dbReference type="RuleBase" id="RU366056"/>
    </source>
</evidence>
<name>A0AAF0F2G1_9BASI</name>
<evidence type="ECO:0000256" key="2">
    <source>
        <dbReference type="ARBA" id="ARBA00004687"/>
    </source>
</evidence>
<evidence type="ECO:0000256" key="3">
    <source>
        <dbReference type="ARBA" id="ARBA00010345"/>
    </source>
</evidence>
<protein>
    <recommendedName>
        <fullName evidence="10">Protein PBN1</fullName>
    </recommendedName>
</protein>
<comment type="function">
    <text evidence="10">Required for proper folding and/or the stability of a subset of proteins in the endoplasmic reticulum. Component of glycosylphosphatidylinositol-mannosyltransferase 1 which transfers the first of the 4 mannoses in the GPI-anchor precursors during GPI-anchor biosynthesis. Probably acts by stabilizing the mannosyltransferase GPI14.</text>
</comment>
<keyword evidence="12" id="KW-1185">Reference proteome</keyword>
<comment type="similarity">
    <text evidence="3 10">Belongs to the PIGX family.</text>
</comment>
<keyword evidence="6 10" id="KW-0256">Endoplasmic reticulum</keyword>
<gene>
    <name evidence="11" type="ORF">MCUN1_003905</name>
</gene>
<evidence type="ECO:0000256" key="1">
    <source>
        <dbReference type="ARBA" id="ARBA00004389"/>
    </source>
</evidence>
<evidence type="ECO:0000313" key="12">
    <source>
        <dbReference type="Proteomes" id="UP001219933"/>
    </source>
</evidence>
<organism evidence="11 12">
    <name type="scientific">Malassezia cuniculi</name>
    <dbReference type="NCBI Taxonomy" id="948313"/>
    <lineage>
        <taxon>Eukaryota</taxon>
        <taxon>Fungi</taxon>
        <taxon>Dikarya</taxon>
        <taxon>Basidiomycota</taxon>
        <taxon>Ustilaginomycotina</taxon>
        <taxon>Malasseziomycetes</taxon>
        <taxon>Malasseziales</taxon>
        <taxon>Malasseziaceae</taxon>
        <taxon>Malassezia</taxon>
    </lineage>
</organism>
<evidence type="ECO:0000256" key="9">
    <source>
        <dbReference type="ARBA" id="ARBA00023180"/>
    </source>
</evidence>
<feature type="transmembrane region" description="Helical" evidence="10">
    <location>
        <begin position="231"/>
        <end position="252"/>
    </location>
</feature>
<dbReference type="GO" id="GO:0006506">
    <property type="term" value="P:GPI anchor biosynthetic process"/>
    <property type="evidence" value="ECO:0007669"/>
    <property type="project" value="UniProtKB-KW"/>
</dbReference>
<dbReference type="GO" id="GO:0005789">
    <property type="term" value="C:endoplasmic reticulum membrane"/>
    <property type="evidence" value="ECO:0007669"/>
    <property type="project" value="UniProtKB-SubCell"/>
</dbReference>
<proteinExistence type="inferred from homology"/>
<comment type="pathway">
    <text evidence="2 10">Glycolipid biosynthesis; glycosylphosphatidylinositol-anchor biosynthesis.</text>
</comment>